<gene>
    <name evidence="1" type="ORF">EXIGLDRAFT_196904</name>
</gene>
<sequence>MHPPWRLLSRLRTAAAATTSGHSWTVRRAARRSCSLARAQIIAALNAWTKSSRIVGRAMHREDAVERAYEANLRLYIVTVLSASGRDLVANAAQRSAHRSRRAPCARRRRPQSSELVIDPTLIILPRQLCVDGVDGLSIITPVLCTSRAFNTPRMSEQAS</sequence>
<evidence type="ECO:0000313" key="1">
    <source>
        <dbReference type="EMBL" id="KZV87647.1"/>
    </source>
</evidence>
<proteinExistence type="predicted"/>
<name>A0A165ETI6_EXIGL</name>
<dbReference type="Proteomes" id="UP000077266">
    <property type="component" value="Unassembled WGS sequence"/>
</dbReference>
<accession>A0A165ETI6</accession>
<evidence type="ECO:0000313" key="2">
    <source>
        <dbReference type="Proteomes" id="UP000077266"/>
    </source>
</evidence>
<reference evidence="1 2" key="1">
    <citation type="journal article" date="2016" name="Mol. Biol. Evol.">
        <title>Comparative Genomics of Early-Diverging Mushroom-Forming Fungi Provides Insights into the Origins of Lignocellulose Decay Capabilities.</title>
        <authorList>
            <person name="Nagy L.G."/>
            <person name="Riley R."/>
            <person name="Tritt A."/>
            <person name="Adam C."/>
            <person name="Daum C."/>
            <person name="Floudas D."/>
            <person name="Sun H."/>
            <person name="Yadav J.S."/>
            <person name="Pangilinan J."/>
            <person name="Larsson K.H."/>
            <person name="Matsuura K."/>
            <person name="Barry K."/>
            <person name="Labutti K."/>
            <person name="Kuo R."/>
            <person name="Ohm R.A."/>
            <person name="Bhattacharya S.S."/>
            <person name="Shirouzu T."/>
            <person name="Yoshinaga Y."/>
            <person name="Martin F.M."/>
            <person name="Grigoriev I.V."/>
            <person name="Hibbett D.S."/>
        </authorList>
    </citation>
    <scope>NUCLEOTIDE SEQUENCE [LARGE SCALE GENOMIC DNA]</scope>
    <source>
        <strain evidence="1 2">HHB12029</strain>
    </source>
</reference>
<dbReference type="InParanoid" id="A0A165ETI6"/>
<dbReference type="AlphaFoldDB" id="A0A165ETI6"/>
<dbReference type="EMBL" id="KV426119">
    <property type="protein sequence ID" value="KZV87647.1"/>
    <property type="molecule type" value="Genomic_DNA"/>
</dbReference>
<protein>
    <submittedName>
        <fullName evidence="1">Uncharacterized protein</fullName>
    </submittedName>
</protein>
<keyword evidence="2" id="KW-1185">Reference proteome</keyword>
<organism evidence="1 2">
    <name type="scientific">Exidia glandulosa HHB12029</name>
    <dbReference type="NCBI Taxonomy" id="1314781"/>
    <lineage>
        <taxon>Eukaryota</taxon>
        <taxon>Fungi</taxon>
        <taxon>Dikarya</taxon>
        <taxon>Basidiomycota</taxon>
        <taxon>Agaricomycotina</taxon>
        <taxon>Agaricomycetes</taxon>
        <taxon>Auriculariales</taxon>
        <taxon>Exidiaceae</taxon>
        <taxon>Exidia</taxon>
    </lineage>
</organism>